<evidence type="ECO:0000313" key="9">
    <source>
        <dbReference type="Proteomes" id="UP000503447"/>
    </source>
</evidence>
<dbReference type="Proteomes" id="UP000503447">
    <property type="component" value="Chromosome"/>
</dbReference>
<dbReference type="InterPro" id="IPR000719">
    <property type="entry name" value="Prot_kinase_dom"/>
</dbReference>
<feature type="binding site" evidence="5">
    <location>
        <position position="103"/>
    </location>
    <ligand>
        <name>ATP</name>
        <dbReference type="ChEBI" id="CHEBI:30616"/>
    </ligand>
</feature>
<dbReference type="PROSITE" id="PS00107">
    <property type="entry name" value="PROTEIN_KINASE_ATP"/>
    <property type="match status" value="1"/>
</dbReference>
<feature type="region of interest" description="Disordered" evidence="6">
    <location>
        <begin position="776"/>
        <end position="795"/>
    </location>
</feature>
<dbReference type="KEGG" id="ftj:FTUN_3060"/>
<feature type="domain" description="Protein kinase" evidence="7">
    <location>
        <begin position="74"/>
        <end position="339"/>
    </location>
</feature>
<dbReference type="GO" id="GO:0004674">
    <property type="term" value="F:protein serine/threonine kinase activity"/>
    <property type="evidence" value="ECO:0007669"/>
    <property type="project" value="TreeGrafter"/>
</dbReference>
<evidence type="ECO:0000256" key="1">
    <source>
        <dbReference type="ARBA" id="ARBA00022679"/>
    </source>
</evidence>
<dbReference type="SMART" id="SM00220">
    <property type="entry name" value="S_TKc"/>
    <property type="match status" value="1"/>
</dbReference>
<organism evidence="8 9">
    <name type="scientific">Frigoriglobus tundricola</name>
    <dbReference type="NCBI Taxonomy" id="2774151"/>
    <lineage>
        <taxon>Bacteria</taxon>
        <taxon>Pseudomonadati</taxon>
        <taxon>Planctomycetota</taxon>
        <taxon>Planctomycetia</taxon>
        <taxon>Gemmatales</taxon>
        <taxon>Gemmataceae</taxon>
        <taxon>Frigoriglobus</taxon>
    </lineage>
</organism>
<dbReference type="PANTHER" id="PTHR43289">
    <property type="entry name" value="MITOGEN-ACTIVATED PROTEIN KINASE KINASE KINASE 20-RELATED"/>
    <property type="match status" value="1"/>
</dbReference>
<evidence type="ECO:0000256" key="4">
    <source>
        <dbReference type="ARBA" id="ARBA00022840"/>
    </source>
</evidence>
<keyword evidence="3" id="KW-0418">Kinase</keyword>
<name>A0A6M5YQJ0_9BACT</name>
<protein>
    <recommendedName>
        <fullName evidence="7">Protein kinase domain-containing protein</fullName>
    </recommendedName>
</protein>
<dbReference type="InterPro" id="IPR017441">
    <property type="entry name" value="Protein_kinase_ATP_BS"/>
</dbReference>
<keyword evidence="1" id="KW-0808">Transferase</keyword>
<proteinExistence type="predicted"/>
<keyword evidence="9" id="KW-1185">Reference proteome</keyword>
<dbReference type="Gene3D" id="3.30.200.20">
    <property type="entry name" value="Phosphorylase Kinase, domain 1"/>
    <property type="match status" value="1"/>
</dbReference>
<dbReference type="Gene3D" id="1.10.510.10">
    <property type="entry name" value="Transferase(Phosphotransferase) domain 1"/>
    <property type="match status" value="1"/>
</dbReference>
<evidence type="ECO:0000256" key="5">
    <source>
        <dbReference type="PROSITE-ProRule" id="PRU10141"/>
    </source>
</evidence>
<gene>
    <name evidence="8" type="ORF">FTUN_3060</name>
</gene>
<evidence type="ECO:0000313" key="8">
    <source>
        <dbReference type="EMBL" id="QJW95511.1"/>
    </source>
</evidence>
<dbReference type="AlphaFoldDB" id="A0A6M5YQJ0"/>
<dbReference type="RefSeq" id="WP_171471281.1">
    <property type="nucleotide sequence ID" value="NZ_CP053452.2"/>
</dbReference>
<dbReference type="Pfam" id="PF00069">
    <property type="entry name" value="Pkinase"/>
    <property type="match status" value="1"/>
</dbReference>
<sequence length="795" mass="85157">MRVATSDELLSHLRQSDLVPPERLSAWLGTRPGTGGESPDELAHRLVTAGLVTPYQVDLLLKGRPRDLTIAGKYKVLDLLGKGGMGAVYLCEHQALRTLVAVKVLPASPDESREDRERFYREARAFATLNHPNLVRGFDVDSDAGQHFIVMEYVDGVDLQALVARCGPLPVERAANYTRQAANGLGHAHDQGWVHRDIKPANLAVDRTGLVRVLDMGLARGIFEGSDAITRNYNDGAIRGTADFLSPEQADGSPLDGRADFYSLGVTLYFLLSGQLPFGELSAGQKLVAHLLKAPPPLRGLRPDLPEKLLRVVDKMMAKRPEDRYQSGTEVADALAPWDAGPCPPTDDEVSRRLPPGIAPALVATAHIISPLTPTASVPRRRAERLQNNNLVRLGVGLLAVAALAGALAGYVSCHAPQERDGGPPPVVATASPFIGNYVPVTRAHGPNQVPFPGGHAEYLQGRVYRTVADALSDPRLRDQDNCRILLLDEVHEEQAEIDATKLPHGIAIESVRPGKPTHWHPPENSDPGRPLLRVTGGSRLAVRNLEFNGLRRVEVPVAWVGAGPGCQLHAVGVTGYTRSGVALRDPAGEAGDPVQLSRVRVHPESTKTPLDACVTVSAAARPARHLRLTECRFEGPATEGVLSSGGITALEVTRCRLFGLQNGVRFAGPGALDAVLTGNTTASTRAAVLVDALPANGDANRRLALRSNLFFDADRAVRFAHAVPGTADLFRGSEGNWCEHGGCRTRTDGLPVSEMPGQILLELDPTRDDFLKYPATSPLATAGPDRQPVGVPPG</sequence>
<dbReference type="PANTHER" id="PTHR43289:SF6">
    <property type="entry name" value="SERINE_THREONINE-PROTEIN KINASE NEKL-3"/>
    <property type="match status" value="1"/>
</dbReference>
<reference evidence="9" key="1">
    <citation type="submission" date="2020-05" db="EMBL/GenBank/DDBJ databases">
        <title>Frigoriglobus tundricola gen. nov., sp. nov., a psychrotolerant cellulolytic planctomycete of the family Gemmataceae with two divergent copies of 16S rRNA gene.</title>
        <authorList>
            <person name="Kulichevskaya I.S."/>
            <person name="Ivanova A.A."/>
            <person name="Naumoff D.G."/>
            <person name="Beletsky A.V."/>
            <person name="Rijpstra W.I.C."/>
            <person name="Sinninghe Damste J.S."/>
            <person name="Mardanov A.V."/>
            <person name="Ravin N.V."/>
            <person name="Dedysh S.N."/>
        </authorList>
    </citation>
    <scope>NUCLEOTIDE SEQUENCE [LARGE SCALE GENOMIC DNA]</scope>
    <source>
        <strain evidence="9">PL17</strain>
    </source>
</reference>
<accession>A0A6M5YQJ0</accession>
<evidence type="ECO:0000259" key="7">
    <source>
        <dbReference type="PROSITE" id="PS50011"/>
    </source>
</evidence>
<keyword evidence="4 5" id="KW-0067">ATP-binding</keyword>
<dbReference type="CDD" id="cd14014">
    <property type="entry name" value="STKc_PknB_like"/>
    <property type="match status" value="1"/>
</dbReference>
<dbReference type="SUPFAM" id="SSF56112">
    <property type="entry name" value="Protein kinase-like (PK-like)"/>
    <property type="match status" value="1"/>
</dbReference>
<evidence type="ECO:0000256" key="2">
    <source>
        <dbReference type="ARBA" id="ARBA00022741"/>
    </source>
</evidence>
<dbReference type="EMBL" id="CP053452">
    <property type="protein sequence ID" value="QJW95511.1"/>
    <property type="molecule type" value="Genomic_DNA"/>
</dbReference>
<dbReference type="GO" id="GO:0005524">
    <property type="term" value="F:ATP binding"/>
    <property type="evidence" value="ECO:0007669"/>
    <property type="project" value="UniProtKB-UniRule"/>
</dbReference>
<dbReference type="PROSITE" id="PS50011">
    <property type="entry name" value="PROTEIN_KINASE_DOM"/>
    <property type="match status" value="1"/>
</dbReference>
<evidence type="ECO:0000256" key="3">
    <source>
        <dbReference type="ARBA" id="ARBA00022777"/>
    </source>
</evidence>
<dbReference type="InterPro" id="IPR011009">
    <property type="entry name" value="Kinase-like_dom_sf"/>
</dbReference>
<evidence type="ECO:0000256" key="6">
    <source>
        <dbReference type="SAM" id="MobiDB-lite"/>
    </source>
</evidence>
<keyword evidence="2 5" id="KW-0547">Nucleotide-binding</keyword>